<dbReference type="AlphaFoldDB" id="A0AAF3J9D9"/>
<evidence type="ECO:0000313" key="3">
    <source>
        <dbReference type="WBParaSite" id="MBELARI_LOCUS4716"/>
    </source>
</evidence>
<keyword evidence="1" id="KW-1133">Transmembrane helix</keyword>
<feature type="transmembrane region" description="Helical" evidence="1">
    <location>
        <begin position="87"/>
        <end position="112"/>
    </location>
</feature>
<feature type="transmembrane region" description="Helical" evidence="1">
    <location>
        <begin position="12"/>
        <end position="36"/>
    </location>
</feature>
<keyword evidence="2" id="KW-1185">Reference proteome</keyword>
<organism evidence="2 3">
    <name type="scientific">Mesorhabditis belari</name>
    <dbReference type="NCBI Taxonomy" id="2138241"/>
    <lineage>
        <taxon>Eukaryota</taxon>
        <taxon>Metazoa</taxon>
        <taxon>Ecdysozoa</taxon>
        <taxon>Nematoda</taxon>
        <taxon>Chromadorea</taxon>
        <taxon>Rhabditida</taxon>
        <taxon>Rhabditina</taxon>
        <taxon>Rhabditomorpha</taxon>
        <taxon>Rhabditoidea</taxon>
        <taxon>Rhabditidae</taxon>
        <taxon>Mesorhabditinae</taxon>
        <taxon>Mesorhabditis</taxon>
    </lineage>
</organism>
<evidence type="ECO:0000313" key="2">
    <source>
        <dbReference type="Proteomes" id="UP000887575"/>
    </source>
</evidence>
<sequence length="184" mass="20865">MRLDRITQLTILLVISSIFLFGAFLADDVITLLRFYEEPEESRDQLRQLGFTKGVMLTLWLSMFVHAVLYVTSIVLTFFGVFRRSRLILWACPICLIYSLESLLGSFTGGIFSGNWVDILTATAMLFGSLGVFILLSLNFAFLFGAYVCSYIVALRRLYSVSADVRLFLRLLGFTKGVMVTLYM</sequence>
<feature type="transmembrane region" description="Helical" evidence="1">
    <location>
        <begin position="56"/>
        <end position="80"/>
    </location>
</feature>
<evidence type="ECO:0000256" key="1">
    <source>
        <dbReference type="SAM" id="Phobius"/>
    </source>
</evidence>
<feature type="transmembrane region" description="Helical" evidence="1">
    <location>
        <begin position="132"/>
        <end position="155"/>
    </location>
</feature>
<proteinExistence type="predicted"/>
<dbReference type="Proteomes" id="UP000887575">
    <property type="component" value="Unassembled WGS sequence"/>
</dbReference>
<dbReference type="WBParaSite" id="MBELARI_LOCUS4716">
    <property type="protein sequence ID" value="MBELARI_LOCUS4716"/>
    <property type="gene ID" value="MBELARI_LOCUS4716"/>
</dbReference>
<reference evidence="3" key="1">
    <citation type="submission" date="2024-02" db="UniProtKB">
        <authorList>
            <consortium name="WormBaseParasite"/>
        </authorList>
    </citation>
    <scope>IDENTIFICATION</scope>
</reference>
<keyword evidence="1" id="KW-0472">Membrane</keyword>
<protein>
    <submittedName>
        <fullName evidence="3">Uncharacterized protein</fullName>
    </submittedName>
</protein>
<accession>A0AAF3J9D9</accession>
<name>A0AAF3J9D9_9BILA</name>
<keyword evidence="1" id="KW-0812">Transmembrane</keyword>